<gene>
    <name evidence="3" type="ORF">GGQ73_004384</name>
</gene>
<feature type="compositionally biased region" description="Polar residues" evidence="1">
    <location>
        <begin position="34"/>
        <end position="44"/>
    </location>
</feature>
<feature type="transmembrane region" description="Helical" evidence="2">
    <location>
        <begin position="6"/>
        <end position="25"/>
    </location>
</feature>
<evidence type="ECO:0000313" key="3">
    <source>
        <dbReference type="EMBL" id="MBB3948397.1"/>
    </source>
</evidence>
<organism evidence="3 4">
    <name type="scientific">Rhizobium skierniewicense</name>
    <dbReference type="NCBI Taxonomy" id="984260"/>
    <lineage>
        <taxon>Bacteria</taxon>
        <taxon>Pseudomonadati</taxon>
        <taxon>Pseudomonadota</taxon>
        <taxon>Alphaproteobacteria</taxon>
        <taxon>Hyphomicrobiales</taxon>
        <taxon>Rhizobiaceae</taxon>
        <taxon>Rhizobium/Agrobacterium group</taxon>
        <taxon>Rhizobium</taxon>
    </lineage>
</organism>
<dbReference type="EMBL" id="JACIDV010000018">
    <property type="protein sequence ID" value="MBB3948397.1"/>
    <property type="molecule type" value="Genomic_DNA"/>
</dbReference>
<proteinExistence type="predicted"/>
<comment type="caution">
    <text evidence="3">The sequence shown here is derived from an EMBL/GenBank/DDBJ whole genome shotgun (WGS) entry which is preliminary data.</text>
</comment>
<reference evidence="3 4" key="1">
    <citation type="submission" date="2020-08" db="EMBL/GenBank/DDBJ databases">
        <title>Genomic Encyclopedia of Type Strains, Phase IV (KMG-IV): sequencing the most valuable type-strain genomes for metagenomic binning, comparative biology and taxonomic classification.</title>
        <authorList>
            <person name="Goeker M."/>
        </authorList>
    </citation>
    <scope>NUCLEOTIDE SEQUENCE [LARGE SCALE GENOMIC DNA]</scope>
    <source>
        <strain evidence="3 4">DSM 26438</strain>
    </source>
</reference>
<keyword evidence="4" id="KW-1185">Reference proteome</keyword>
<dbReference type="Proteomes" id="UP000565286">
    <property type="component" value="Unassembled WGS sequence"/>
</dbReference>
<evidence type="ECO:0000256" key="1">
    <source>
        <dbReference type="SAM" id="MobiDB-lite"/>
    </source>
</evidence>
<keyword evidence="2" id="KW-0812">Transmembrane</keyword>
<evidence type="ECO:0000313" key="4">
    <source>
        <dbReference type="Proteomes" id="UP000565286"/>
    </source>
</evidence>
<feature type="region of interest" description="Disordered" evidence="1">
    <location>
        <begin position="30"/>
        <end position="51"/>
    </location>
</feature>
<keyword evidence="2" id="KW-1133">Transmembrane helix</keyword>
<name>A0A7W6G408_9HYPH</name>
<protein>
    <submittedName>
        <fullName evidence="3">Uncharacterized protein</fullName>
    </submittedName>
</protein>
<sequence>MIVLELLLGAILGAVFVSGTIYFAMRLKTPSLPQPQEGSRSQTVYGPRTGI</sequence>
<evidence type="ECO:0000256" key="2">
    <source>
        <dbReference type="SAM" id="Phobius"/>
    </source>
</evidence>
<dbReference type="AlphaFoldDB" id="A0A7W6G408"/>
<keyword evidence="2" id="KW-0472">Membrane</keyword>
<accession>A0A7W6G408</accession>